<dbReference type="PIRSF" id="PIRSF006728">
    <property type="entry name" value="CinA"/>
    <property type="match status" value="1"/>
</dbReference>
<dbReference type="Proteomes" id="UP000631418">
    <property type="component" value="Unassembled WGS sequence"/>
</dbReference>
<gene>
    <name evidence="1" type="primary">cinA</name>
    <name evidence="3" type="ORF">IS491_06765</name>
</gene>
<dbReference type="Gene3D" id="3.30.70.2860">
    <property type="match status" value="1"/>
</dbReference>
<reference evidence="3" key="1">
    <citation type="submission" date="2020-11" db="EMBL/GenBank/DDBJ databases">
        <authorList>
            <person name="Thieme N."/>
            <person name="Liebl W."/>
            <person name="Zverlov V."/>
        </authorList>
    </citation>
    <scope>NUCLEOTIDE SEQUENCE</scope>
    <source>
        <strain evidence="3">NT08</strain>
    </source>
</reference>
<dbReference type="Pfam" id="PF00994">
    <property type="entry name" value="MoCF_biosynth"/>
    <property type="match status" value="1"/>
</dbReference>
<dbReference type="InterPro" id="IPR036425">
    <property type="entry name" value="MoaB/Mog-like_dom_sf"/>
</dbReference>
<dbReference type="NCBIfam" id="NF001813">
    <property type="entry name" value="PRK00549.1"/>
    <property type="match status" value="1"/>
</dbReference>
<evidence type="ECO:0000256" key="1">
    <source>
        <dbReference type="HAMAP-Rule" id="MF_00226"/>
    </source>
</evidence>
<dbReference type="SMR" id="A0AAE2RMY6"/>
<organism evidence="3 4">
    <name type="scientific">Clostridium beijerinckii</name>
    <name type="common">Clostridium MP</name>
    <dbReference type="NCBI Taxonomy" id="1520"/>
    <lineage>
        <taxon>Bacteria</taxon>
        <taxon>Bacillati</taxon>
        <taxon>Bacillota</taxon>
        <taxon>Clostridia</taxon>
        <taxon>Eubacteriales</taxon>
        <taxon>Clostridiaceae</taxon>
        <taxon>Clostridium</taxon>
    </lineage>
</organism>
<dbReference type="InterPro" id="IPR008136">
    <property type="entry name" value="CinA_C"/>
</dbReference>
<dbReference type="InterPro" id="IPR001453">
    <property type="entry name" value="MoaB/Mog_dom"/>
</dbReference>
<dbReference type="SUPFAM" id="SSF142433">
    <property type="entry name" value="CinA-like"/>
    <property type="match status" value="1"/>
</dbReference>
<dbReference type="Pfam" id="PF02464">
    <property type="entry name" value="CinA"/>
    <property type="match status" value="1"/>
</dbReference>
<dbReference type="CDD" id="cd00885">
    <property type="entry name" value="cinA"/>
    <property type="match status" value="1"/>
</dbReference>
<dbReference type="SUPFAM" id="SSF53218">
    <property type="entry name" value="Molybdenum cofactor biosynthesis proteins"/>
    <property type="match status" value="1"/>
</dbReference>
<dbReference type="Gene3D" id="3.90.950.20">
    <property type="entry name" value="CinA-like"/>
    <property type="match status" value="1"/>
</dbReference>
<comment type="similarity">
    <text evidence="1">Belongs to the CinA family.</text>
</comment>
<evidence type="ECO:0000313" key="4">
    <source>
        <dbReference type="Proteomes" id="UP000631418"/>
    </source>
</evidence>
<dbReference type="HAMAP" id="MF_00226_B">
    <property type="entry name" value="CinA_B"/>
    <property type="match status" value="1"/>
</dbReference>
<accession>A0AAE2RMY6</accession>
<evidence type="ECO:0000313" key="3">
    <source>
        <dbReference type="EMBL" id="MBF7808352.1"/>
    </source>
</evidence>
<feature type="domain" description="MoaB/Mog" evidence="2">
    <location>
        <begin position="4"/>
        <end position="171"/>
    </location>
</feature>
<dbReference type="RefSeq" id="WP_012061044.1">
    <property type="nucleotide sequence ID" value="NZ_CP073279.1"/>
</dbReference>
<dbReference type="InterPro" id="IPR050101">
    <property type="entry name" value="CinA"/>
</dbReference>
<dbReference type="NCBIfam" id="TIGR00200">
    <property type="entry name" value="cinA_nterm"/>
    <property type="match status" value="1"/>
</dbReference>
<dbReference type="InterPro" id="IPR036653">
    <property type="entry name" value="CinA-like_C"/>
</dbReference>
<dbReference type="Gene3D" id="3.40.980.10">
    <property type="entry name" value="MoaB/Mog-like domain"/>
    <property type="match status" value="1"/>
</dbReference>
<dbReference type="OMA" id="TAPGMIW"/>
<comment type="caution">
    <text evidence="3">The sequence shown here is derived from an EMBL/GenBank/DDBJ whole genome shotgun (WGS) entry which is preliminary data.</text>
</comment>
<dbReference type="InterPro" id="IPR041424">
    <property type="entry name" value="CinA_KH"/>
</dbReference>
<dbReference type="EMBL" id="JADOEF010000001">
    <property type="protein sequence ID" value="MBF7808352.1"/>
    <property type="molecule type" value="Genomic_DNA"/>
</dbReference>
<dbReference type="PANTHER" id="PTHR13939">
    <property type="entry name" value="NICOTINAMIDE-NUCLEOTIDE AMIDOHYDROLASE PNCC"/>
    <property type="match status" value="1"/>
</dbReference>
<sequence>MKAEIIAIGTEILLGDIINSNAQYLAQELAALGIDMYYQQVVGDNEIRIMHAFDEAYSRSDIIITTGGLGPTDDDITKEVAAKYFNKELIQDENSIKKIKDYFKFRERVMTKNNLKQGLIPEGATVIKNNNGTAPGVIIEDDNKIMIILPGPPKEMKPMFEESVKPYLQEKSDSILVSRVVKILGIGESAVAEEIKDLIDAQTNPTIAPYAKDVGVMLRITAKAETKDEALKLIEPIEEEIKNRLGDNVYATEDINIEEVVARLLIEKKLTISTAESCTGGMIASYLINYPGISEVFLEGAVTYSNEAKHNRLGVNNDILNKYGAVSEETAREMAIGIAKTANTDVSIVTTGIAGPEGGTLEKPVGLVFIGVYVQGKVTIQKCLFKGDRNKVRLQATITGLDMLRRILIK</sequence>
<evidence type="ECO:0000259" key="2">
    <source>
        <dbReference type="SMART" id="SM00852"/>
    </source>
</evidence>
<proteinExistence type="inferred from homology"/>
<dbReference type="AlphaFoldDB" id="A0AAE2RMY6"/>
<dbReference type="Pfam" id="PF18146">
    <property type="entry name" value="CinA_KH"/>
    <property type="match status" value="1"/>
</dbReference>
<dbReference type="SMART" id="SM00852">
    <property type="entry name" value="MoCF_biosynth"/>
    <property type="match status" value="1"/>
</dbReference>
<protein>
    <recommendedName>
        <fullName evidence="1">Putative competence-damage inducible protein</fullName>
    </recommendedName>
</protein>
<dbReference type="PANTHER" id="PTHR13939:SF0">
    <property type="entry name" value="NMN AMIDOHYDROLASE-LIKE PROTEIN YFAY"/>
    <property type="match status" value="1"/>
</dbReference>
<dbReference type="NCBIfam" id="TIGR00199">
    <property type="entry name" value="PncC_domain"/>
    <property type="match status" value="1"/>
</dbReference>
<name>A0AAE2RMY6_CLOBE</name>
<dbReference type="NCBIfam" id="TIGR00177">
    <property type="entry name" value="molyb_syn"/>
    <property type="match status" value="1"/>
</dbReference>
<dbReference type="InterPro" id="IPR008135">
    <property type="entry name" value="Competence-induced_CinA"/>
</dbReference>